<evidence type="ECO:0000313" key="2">
    <source>
        <dbReference type="EMBL" id="MBM3114400.1"/>
    </source>
</evidence>
<evidence type="ECO:0000256" key="1">
    <source>
        <dbReference type="SAM" id="SignalP"/>
    </source>
</evidence>
<organism evidence="2 3">
    <name type="scientific">Jeongeupia naejangsanensis</name>
    <dbReference type="NCBI Taxonomy" id="613195"/>
    <lineage>
        <taxon>Bacteria</taxon>
        <taxon>Pseudomonadati</taxon>
        <taxon>Pseudomonadota</taxon>
        <taxon>Betaproteobacteria</taxon>
        <taxon>Neisseriales</taxon>
        <taxon>Chitinibacteraceae</taxon>
        <taxon>Jeongeupia</taxon>
    </lineage>
</organism>
<proteinExistence type="predicted"/>
<sequence length="130" mass="14170">MKNRTILKAAAALVATQLTTLAFAATVQTSEGPLTQAFVTCLRTIPANLDPAGSEYARKAIPCYRAAKQDAIAYGRQHKLSEKQLAEFWMKASADNSTMEDAWTLGDDSVEPAQFFISYVELAVQPSQPE</sequence>
<dbReference type="RefSeq" id="WP_203536094.1">
    <property type="nucleotide sequence ID" value="NZ_JAESND010000001.1"/>
</dbReference>
<dbReference type="EMBL" id="JAESND010000001">
    <property type="protein sequence ID" value="MBM3114400.1"/>
    <property type="molecule type" value="Genomic_DNA"/>
</dbReference>
<dbReference type="Proteomes" id="UP000809431">
    <property type="component" value="Unassembled WGS sequence"/>
</dbReference>
<gene>
    <name evidence="2" type="ORF">JMJ54_01045</name>
</gene>
<evidence type="ECO:0008006" key="4">
    <source>
        <dbReference type="Google" id="ProtNLM"/>
    </source>
</evidence>
<protein>
    <recommendedName>
        <fullName evidence="4">Secreted protein</fullName>
    </recommendedName>
</protein>
<name>A0ABS2BG11_9NEIS</name>
<keyword evidence="1" id="KW-0732">Signal</keyword>
<comment type="caution">
    <text evidence="2">The sequence shown here is derived from an EMBL/GenBank/DDBJ whole genome shotgun (WGS) entry which is preliminary data.</text>
</comment>
<evidence type="ECO:0000313" key="3">
    <source>
        <dbReference type="Proteomes" id="UP000809431"/>
    </source>
</evidence>
<keyword evidence="3" id="KW-1185">Reference proteome</keyword>
<feature type="chain" id="PRO_5045283774" description="Secreted protein" evidence="1">
    <location>
        <begin position="25"/>
        <end position="130"/>
    </location>
</feature>
<feature type="signal peptide" evidence="1">
    <location>
        <begin position="1"/>
        <end position="24"/>
    </location>
</feature>
<accession>A0ABS2BG11</accession>
<reference evidence="2 3" key="1">
    <citation type="submission" date="2021-01" db="EMBL/GenBank/DDBJ databases">
        <title>Draft Genome Sequence and Polyhydroxyalkanoate Biosynthetic Potential of Jeongeupia naejangsanensis Type Strain DSM 24253.</title>
        <authorList>
            <person name="Turrini P."/>
            <person name="Artuso I."/>
            <person name="Lugli G.A."/>
            <person name="Frangipani E."/>
            <person name="Ventura M."/>
            <person name="Visca P."/>
        </authorList>
    </citation>
    <scope>NUCLEOTIDE SEQUENCE [LARGE SCALE GENOMIC DNA]</scope>
    <source>
        <strain evidence="2 3">DSM 24253</strain>
    </source>
</reference>